<dbReference type="RefSeq" id="WP_186876631.1">
    <property type="nucleotide sequence ID" value="NZ_JACOPF010000003.1"/>
</dbReference>
<dbReference type="InterPro" id="IPR041030">
    <property type="entry name" value="SHIRT"/>
</dbReference>
<evidence type="ECO:0000313" key="6">
    <source>
        <dbReference type="Proteomes" id="UP000652477"/>
    </source>
</evidence>
<feature type="domain" description="SHIRT" evidence="4">
    <location>
        <begin position="1019"/>
        <end position="1098"/>
    </location>
</feature>
<feature type="compositionally biased region" description="Basic and acidic residues" evidence="1">
    <location>
        <begin position="875"/>
        <end position="888"/>
    </location>
</feature>
<evidence type="ECO:0000259" key="4">
    <source>
        <dbReference type="Pfam" id="PF18655"/>
    </source>
</evidence>
<keyword evidence="2" id="KW-1133">Transmembrane helix</keyword>
<keyword evidence="6" id="KW-1185">Reference proteome</keyword>
<feature type="chain" id="PRO_5037456818" description="SHIRT domain-containing protein" evidence="3">
    <location>
        <begin position="30"/>
        <end position="1600"/>
    </location>
</feature>
<evidence type="ECO:0000256" key="2">
    <source>
        <dbReference type="SAM" id="Phobius"/>
    </source>
</evidence>
<feature type="region of interest" description="Disordered" evidence="1">
    <location>
        <begin position="1538"/>
        <end position="1570"/>
    </location>
</feature>
<comment type="caution">
    <text evidence="5">The sequence shown here is derived from an EMBL/GenBank/DDBJ whole genome shotgun (WGS) entry which is preliminary data.</text>
</comment>
<organism evidence="5 6">
    <name type="scientific">Mediterraneibacter hominis</name>
    <dbReference type="NCBI Taxonomy" id="2763054"/>
    <lineage>
        <taxon>Bacteria</taxon>
        <taxon>Bacillati</taxon>
        <taxon>Bacillota</taxon>
        <taxon>Clostridia</taxon>
        <taxon>Lachnospirales</taxon>
        <taxon>Lachnospiraceae</taxon>
        <taxon>Mediterraneibacter</taxon>
    </lineage>
</organism>
<feature type="signal peptide" evidence="3">
    <location>
        <begin position="1"/>
        <end position="29"/>
    </location>
</feature>
<evidence type="ECO:0000256" key="3">
    <source>
        <dbReference type="SAM" id="SignalP"/>
    </source>
</evidence>
<feature type="transmembrane region" description="Helical" evidence="2">
    <location>
        <begin position="1574"/>
        <end position="1594"/>
    </location>
</feature>
<feature type="domain" description="SHIRT" evidence="4">
    <location>
        <begin position="752"/>
        <end position="851"/>
    </location>
</feature>
<reference evidence="5" key="1">
    <citation type="submission" date="2020-08" db="EMBL/GenBank/DDBJ databases">
        <title>Genome public.</title>
        <authorList>
            <person name="Liu C."/>
            <person name="Sun Q."/>
        </authorList>
    </citation>
    <scope>NUCLEOTIDE SEQUENCE</scope>
    <source>
        <strain evidence="5">NSJ-55</strain>
    </source>
</reference>
<feature type="domain" description="SHIRT" evidence="4">
    <location>
        <begin position="938"/>
        <end position="1016"/>
    </location>
</feature>
<evidence type="ECO:0000256" key="1">
    <source>
        <dbReference type="SAM" id="MobiDB-lite"/>
    </source>
</evidence>
<evidence type="ECO:0000313" key="5">
    <source>
        <dbReference type="EMBL" id="MBC5689969.1"/>
    </source>
</evidence>
<dbReference type="EMBL" id="JACOPF010000003">
    <property type="protein sequence ID" value="MBC5689969.1"/>
    <property type="molecule type" value="Genomic_DNA"/>
</dbReference>
<dbReference type="Proteomes" id="UP000652477">
    <property type="component" value="Unassembled WGS sequence"/>
</dbReference>
<proteinExistence type="predicted"/>
<sequence length="1600" mass="175193">MSKIKRSLAMLLAFFMVAVSIAGVTPVYAQETETSGYQIKSTYDEEQNKVFISGDATNVSEDITIKRIQTSDGTEIDLDAPEFIADSNGNYEFTIEYQKFVPTENGEILTEDYVETQTIEVTEIQNCTEEQISDKSVADENTLFSAEPNAIADNSGEHVVKSSAELSKVLKEIAASENTEATIIFSDEVTSYIVISGVEGKHITYKSEEGHTAKVKISDFSELKGDITLDNVQMCGDRPTLFCGGHLFETTERTTSQAQWPSTGWIIYGGAENKAVEGDTNLILRSGIFKSVYGGGKNGDVTGNVNITVGSKEQAQKDIVQLQNLYGGGHYGDINGDVNVTVYSGTISGGYVYGGGYGKSNTEPAEVAGTVNIQIGYENMGTDLISCPTVYGAGYQAKAGNVTISAYDNGSSTIYGGGDSCNIAENILLNIYGEGDRGHNIYAAGYGKITVGGKISINYQFKNTSDSENNFPDVITANGNTHIGGDVEITIPSSDDTYQFGKLGLANNSGDLEIEGTSVLNIGSDVNAAFITGNRTETDSQKVNAKNTININGINIKTGVFQDCGNIVIKEGSYVKVDSIYFKTSFPGSSETKGNNPFDNSYNLSAEDNVILDTRNVSSTIKGNVQLGKAQWHKRGAVVIEGDYNGDSAELYVPVVLEGANYGTDNNKITMRINGNTTGTTTVYIMDKQWKETASVVGDNYIVAKKGTDEKPEESVFVLHNSDSTSNKYLKRTDDVKASDKNYMWQIAEKGAYSVLYEFKCGTKGASLPKVVTAQLPLDESMYAMGDTVSAIMPEDTEIIGPKSDAPDAAMGVWEFVGYDEDSKIVSEDTLEEGKDDSKKYIIFTGKWKFTVNKYDVIYEFVASDSSKQLPEGVTKQKPDTQTDEVTHGKTAKPSVSSFTEVEDGDGKWVFKGWEPQEVKKVTSDVTFTGTWEYIANTHKVIYVFDTEENRDLPDSVTSLLPPEETHVKGDIVTVPVLEQEEISEVDGVWTFDGWDYDEIEVGTEDITVTGTWSFEPYQYIVSYEFKSASDKGLPKEITALLPEAERKNHGEKVTPPEPEKTRIETEDQTGIWLFKGWSPEEVDSITAEQKFIGTWKFYEYQEVIAKDLTAYEGGLGSNNSTTTGDALPEPAWTTQMSGHTVTVDGNEWDVSKKGLPFAWNYVDKDGKKVENSATVGVYTLHVYPLAELKGKDVIIDDKYVLWLSEDGVQAGTVNVRDVTDNENADTLSTDTFKNVYNHESPQDIQASSFRSMTGQAALSEGSALDGVFDAVTGTHTDACDPEEPHAHVKEGTTFLKNGDPDMPVGENAKIGLLWDNLLENVLGQPARVEKLHEKSLDAIDKDTFDLGGTLHKDFKYIDLVDMTDGNIWVGTRQNDVTVYYPYPEGVDKEATITVTWYEGLTRDYTIDMTDSDLDDEIDKTKAHTVNNLRKTETGILFDVPSKQFGPIEVMWQKSYAPAYEFISGTEGKELPQSIKDSAPKADQEYTEGVAITAPEVTSKEVKTEDGVWTFQKWDADSKVSAEGVKFTGIWTYEKNTSITDDIPNKGDTNPSQPSAPGKAQGTDGPTTGDNANLTLWSSILVVSVLILAVLLEIRRKKKE</sequence>
<name>A0A923RQV0_9FIRM</name>
<accession>A0A923RQV0</accession>
<dbReference type="Pfam" id="PF18655">
    <property type="entry name" value="SHIRT"/>
    <property type="match status" value="5"/>
</dbReference>
<feature type="domain" description="SHIRT" evidence="4">
    <location>
        <begin position="1455"/>
        <end position="1533"/>
    </location>
</feature>
<keyword evidence="2" id="KW-0812">Transmembrane</keyword>
<feature type="region of interest" description="Disordered" evidence="1">
    <location>
        <begin position="869"/>
        <end position="892"/>
    </location>
</feature>
<protein>
    <recommendedName>
        <fullName evidence="4">SHIRT domain-containing protein</fullName>
    </recommendedName>
</protein>
<feature type="domain" description="SHIRT" evidence="4">
    <location>
        <begin position="854"/>
        <end position="934"/>
    </location>
</feature>
<keyword evidence="2" id="KW-0472">Membrane</keyword>
<gene>
    <name evidence="5" type="ORF">H8S37_13715</name>
</gene>
<keyword evidence="3" id="KW-0732">Signal</keyword>